<dbReference type="AlphaFoldDB" id="Q2RU28"/>
<comment type="similarity">
    <text evidence="2">Belongs to the complex I subunit 4 family.</text>
</comment>
<feature type="transmembrane region" description="Helical" evidence="9">
    <location>
        <begin position="170"/>
        <end position="192"/>
    </location>
</feature>
<feature type="domain" description="NADH:quinone oxidoreductase/Mrp antiporter transmembrane" evidence="10">
    <location>
        <begin position="134"/>
        <end position="419"/>
    </location>
</feature>
<evidence type="ECO:0000256" key="1">
    <source>
        <dbReference type="ARBA" id="ARBA00004127"/>
    </source>
</evidence>
<dbReference type="HOGENOM" id="CLU_007100_4_4_5"/>
<gene>
    <name evidence="12" type="ordered locus">Rru_A1567</name>
</gene>
<feature type="transmembrane region" description="Helical" evidence="9">
    <location>
        <begin position="6"/>
        <end position="26"/>
    </location>
</feature>
<feature type="transmembrane region" description="Helical" evidence="9">
    <location>
        <begin position="138"/>
        <end position="158"/>
    </location>
</feature>
<feature type="transmembrane region" description="Helical" evidence="9">
    <location>
        <begin position="335"/>
        <end position="353"/>
    </location>
</feature>
<keyword evidence="7 9" id="KW-0472">Membrane</keyword>
<dbReference type="STRING" id="269796.Rru_A1567"/>
<dbReference type="EnsemblBacteria" id="ABC22367">
    <property type="protein sequence ID" value="ABC22367"/>
    <property type="gene ID" value="Rru_A1567"/>
</dbReference>
<evidence type="ECO:0000256" key="9">
    <source>
        <dbReference type="SAM" id="Phobius"/>
    </source>
</evidence>
<evidence type="ECO:0000256" key="3">
    <source>
        <dbReference type="ARBA" id="ARBA00022692"/>
    </source>
</evidence>
<feature type="transmembrane region" description="Helical" evidence="9">
    <location>
        <begin position="114"/>
        <end position="132"/>
    </location>
</feature>
<dbReference type="Pfam" id="PF00361">
    <property type="entry name" value="Proton_antipo_M"/>
    <property type="match status" value="1"/>
</dbReference>
<dbReference type="NCBIfam" id="TIGR01972">
    <property type="entry name" value="NDH_I_M"/>
    <property type="match status" value="1"/>
</dbReference>
<reference evidence="12 13" key="1">
    <citation type="journal article" date="2011" name="Stand. Genomic Sci.">
        <title>Complete genome sequence of Rhodospirillum rubrum type strain (S1).</title>
        <authorList>
            <person name="Munk A.C."/>
            <person name="Copeland A."/>
            <person name="Lucas S."/>
            <person name="Lapidus A."/>
            <person name="Del Rio T.G."/>
            <person name="Barry K."/>
            <person name="Detter J.C."/>
            <person name="Hammon N."/>
            <person name="Israni S."/>
            <person name="Pitluck S."/>
            <person name="Brettin T."/>
            <person name="Bruce D."/>
            <person name="Han C."/>
            <person name="Tapia R."/>
            <person name="Gilna P."/>
            <person name="Schmutz J."/>
            <person name="Larimer F."/>
            <person name="Land M."/>
            <person name="Kyrpides N.C."/>
            <person name="Mavromatis K."/>
            <person name="Richardson P."/>
            <person name="Rohde M."/>
            <person name="Goker M."/>
            <person name="Klenk H.P."/>
            <person name="Zhang Y."/>
            <person name="Roberts G.P."/>
            <person name="Reslewic S."/>
            <person name="Schwartz D.C."/>
        </authorList>
    </citation>
    <scope>NUCLEOTIDE SEQUENCE [LARGE SCALE GENOMIC DNA]</scope>
    <source>
        <strain evidence="13">ATCC 11170 / ATH 1.1.1 / DSM 467 / LMG 4362 / NCIMB 8255 / S1</strain>
    </source>
</reference>
<feature type="domain" description="NADH:ubiquinone oxidoreductase chain 4 N-terminal" evidence="11">
    <location>
        <begin position="76"/>
        <end position="129"/>
    </location>
</feature>
<evidence type="ECO:0000256" key="6">
    <source>
        <dbReference type="ARBA" id="ARBA00023027"/>
    </source>
</evidence>
<dbReference type="EC" id="1.6.99.5" evidence="12"/>
<feature type="transmembrane region" description="Helical" evidence="9">
    <location>
        <begin position="454"/>
        <end position="472"/>
    </location>
</feature>
<dbReference type="GO" id="GO:0012505">
    <property type="term" value="C:endomembrane system"/>
    <property type="evidence" value="ECO:0007669"/>
    <property type="project" value="UniProtKB-SubCell"/>
</dbReference>
<keyword evidence="12" id="KW-0560">Oxidoreductase</keyword>
<protein>
    <submittedName>
        <fullName evidence="12">Proton-translocating NADH-quinone oxidoreductase, chain M</fullName>
        <ecNumber evidence="12">1.6.99.5</ecNumber>
    </submittedName>
</protein>
<feature type="transmembrane region" description="Helical" evidence="9">
    <location>
        <begin position="276"/>
        <end position="297"/>
    </location>
</feature>
<feature type="transmembrane region" description="Helical" evidence="9">
    <location>
        <begin position="407"/>
        <end position="430"/>
    </location>
</feature>
<feature type="transmembrane region" description="Helical" evidence="9">
    <location>
        <begin position="38"/>
        <end position="57"/>
    </location>
</feature>
<evidence type="ECO:0000313" key="13">
    <source>
        <dbReference type="Proteomes" id="UP000001929"/>
    </source>
</evidence>
<dbReference type="InterPro" id="IPR003918">
    <property type="entry name" value="NADH_UbQ_OxRdtase"/>
</dbReference>
<feature type="transmembrane region" description="Helical" evidence="9">
    <location>
        <begin position="304"/>
        <end position="323"/>
    </location>
</feature>
<dbReference type="PANTHER" id="PTHR43507:SF1">
    <property type="entry name" value="NADH-UBIQUINONE OXIDOREDUCTASE CHAIN 4"/>
    <property type="match status" value="1"/>
</dbReference>
<dbReference type="Proteomes" id="UP000001929">
    <property type="component" value="Chromosome"/>
</dbReference>
<dbReference type="InterPro" id="IPR000260">
    <property type="entry name" value="NADH4_N"/>
</dbReference>
<dbReference type="GO" id="GO:0003954">
    <property type="term" value="F:NADH dehydrogenase activity"/>
    <property type="evidence" value="ECO:0007669"/>
    <property type="project" value="TreeGrafter"/>
</dbReference>
<dbReference type="GO" id="GO:0042773">
    <property type="term" value="P:ATP synthesis coupled electron transport"/>
    <property type="evidence" value="ECO:0007669"/>
    <property type="project" value="InterPro"/>
</dbReference>
<dbReference type="PRINTS" id="PR01437">
    <property type="entry name" value="NUOXDRDTASE4"/>
</dbReference>
<dbReference type="InterPro" id="IPR001750">
    <property type="entry name" value="ND/Mrp_TM"/>
</dbReference>
<dbReference type="Pfam" id="PF01059">
    <property type="entry name" value="Oxidored_q5_N"/>
    <property type="match status" value="1"/>
</dbReference>
<dbReference type="EMBL" id="CP000230">
    <property type="protein sequence ID" value="ABC22367.1"/>
    <property type="molecule type" value="Genomic_DNA"/>
</dbReference>
<evidence type="ECO:0000256" key="7">
    <source>
        <dbReference type="ARBA" id="ARBA00023136"/>
    </source>
</evidence>
<dbReference type="GO" id="GO:0016020">
    <property type="term" value="C:membrane"/>
    <property type="evidence" value="ECO:0007669"/>
    <property type="project" value="UniProtKB-SubCell"/>
</dbReference>
<keyword evidence="13" id="KW-1185">Reference proteome</keyword>
<evidence type="ECO:0000256" key="8">
    <source>
        <dbReference type="RuleBase" id="RU000320"/>
    </source>
</evidence>
<evidence type="ECO:0000256" key="2">
    <source>
        <dbReference type="ARBA" id="ARBA00009025"/>
    </source>
</evidence>
<proteinExistence type="inferred from homology"/>
<keyword evidence="6" id="KW-0520">NAD</keyword>
<comment type="subcellular location">
    <subcellularLocation>
        <location evidence="1">Endomembrane system</location>
        <topology evidence="1">Multi-pass membrane protein</topology>
    </subcellularLocation>
    <subcellularLocation>
        <location evidence="8">Membrane</location>
        <topology evidence="8">Multi-pass membrane protein</topology>
    </subcellularLocation>
</comment>
<evidence type="ECO:0000259" key="11">
    <source>
        <dbReference type="Pfam" id="PF01059"/>
    </source>
</evidence>
<dbReference type="KEGG" id="rru:Rru_A1567"/>
<dbReference type="eggNOG" id="COG1008">
    <property type="taxonomic scope" value="Bacteria"/>
</dbReference>
<keyword evidence="3 8" id="KW-0812">Transmembrane</keyword>
<keyword evidence="4" id="KW-1278">Translocase</keyword>
<dbReference type="InterPro" id="IPR010227">
    <property type="entry name" value="NADH_Q_OxRdtase_chainM/4"/>
</dbReference>
<organism evidence="12 13">
    <name type="scientific">Rhodospirillum rubrum (strain ATCC 11170 / ATH 1.1.1 / DSM 467 / LMG 4362 / NCIMB 8255 / S1)</name>
    <dbReference type="NCBI Taxonomy" id="269796"/>
    <lineage>
        <taxon>Bacteria</taxon>
        <taxon>Pseudomonadati</taxon>
        <taxon>Pseudomonadota</taxon>
        <taxon>Alphaproteobacteria</taxon>
        <taxon>Rhodospirillales</taxon>
        <taxon>Rhodospirillaceae</taxon>
        <taxon>Rhodospirillum</taxon>
    </lineage>
</organism>
<dbReference type="GO" id="GO:0048039">
    <property type="term" value="F:ubiquinone binding"/>
    <property type="evidence" value="ECO:0007669"/>
    <property type="project" value="TreeGrafter"/>
</dbReference>
<feature type="transmembrane region" description="Helical" evidence="9">
    <location>
        <begin position="212"/>
        <end position="234"/>
    </location>
</feature>
<accession>Q2RU28</accession>
<name>Q2RU28_RHORT</name>
<dbReference type="NCBIfam" id="NF004499">
    <property type="entry name" value="PRK05846.1-3"/>
    <property type="match status" value="1"/>
</dbReference>
<sequence>MNALPLLSIITFLPLVGAVFILTVKGEEAVVARNARNVALLTTGFTFLVSLGLWFGFDPAQSGFQFVEKVSWLPDYGINYQMGVDGISVLFVLLSTFLTPLCILASWTSITKRVKEYMVAFLVLETMMVGMFCALDFVVFYVFFEGVLIPMFLIIGIWGGGRRVYASFKFFLYTLAGSVLMMVAMLAMYIEAGTTDIPTLMSHGFPAAMQTWLWLAMFASFAVKVPMWPVHTWLPDAHVEAPTAGSVILAGVLLKMGAYGFLRFSIPMLPLASADFAPFIFALSVIGVIYTSLVALVQEDMKKLIAYSSIAHMAFVTAGIFAVNQMSVEGALYQMLSHGVVSGALFLCVGVVYDRLHTREISRYGGLAKNMPRYALVFMVFMMASIGLPGTGGFIGEFLIMMGVFQISTWVALFIATGVILGAAYMLYLYRRVIFGKLEKEDLKGLLDLNRREVAIFAPLLVLVLWMGVYPSTFLDFMHTSVADLVSTYETALTAAGTPGPDAAASLAQR</sequence>
<dbReference type="PANTHER" id="PTHR43507">
    <property type="entry name" value="NADH-UBIQUINONE OXIDOREDUCTASE CHAIN 4"/>
    <property type="match status" value="1"/>
</dbReference>
<dbReference type="NCBIfam" id="NF004501">
    <property type="entry name" value="PRK05846.1-5"/>
    <property type="match status" value="1"/>
</dbReference>
<evidence type="ECO:0000256" key="4">
    <source>
        <dbReference type="ARBA" id="ARBA00022967"/>
    </source>
</evidence>
<dbReference type="GO" id="GO:0008137">
    <property type="term" value="F:NADH dehydrogenase (ubiquinone) activity"/>
    <property type="evidence" value="ECO:0007669"/>
    <property type="project" value="InterPro"/>
</dbReference>
<feature type="transmembrane region" description="Helical" evidence="9">
    <location>
        <begin position="87"/>
        <end position="107"/>
    </location>
</feature>
<evidence type="ECO:0000313" key="12">
    <source>
        <dbReference type="EMBL" id="ABC22367.1"/>
    </source>
</evidence>
<dbReference type="RefSeq" id="WP_011389442.1">
    <property type="nucleotide sequence ID" value="NC_007643.1"/>
</dbReference>
<dbReference type="PhylomeDB" id="Q2RU28"/>
<keyword evidence="5 9" id="KW-1133">Transmembrane helix</keyword>
<dbReference type="GO" id="GO:0015990">
    <property type="term" value="P:electron transport coupled proton transport"/>
    <property type="evidence" value="ECO:0007669"/>
    <property type="project" value="TreeGrafter"/>
</dbReference>
<dbReference type="PATRIC" id="fig|269796.9.peg.1640"/>
<feature type="transmembrane region" description="Helical" evidence="9">
    <location>
        <begin position="374"/>
        <end position="395"/>
    </location>
</feature>
<feature type="transmembrane region" description="Helical" evidence="9">
    <location>
        <begin position="246"/>
        <end position="264"/>
    </location>
</feature>
<evidence type="ECO:0000259" key="10">
    <source>
        <dbReference type="Pfam" id="PF00361"/>
    </source>
</evidence>
<evidence type="ECO:0000256" key="5">
    <source>
        <dbReference type="ARBA" id="ARBA00022989"/>
    </source>
</evidence>